<dbReference type="AlphaFoldDB" id="F5Y054"/>
<proteinExistence type="predicted"/>
<organism evidence="2 3">
    <name type="scientific">Ramlibacter tataouinensis (strain ATCC BAA-407 / DSM 14655 / LMG 21543 / TTB310)</name>
    <dbReference type="NCBI Taxonomy" id="365046"/>
    <lineage>
        <taxon>Bacteria</taxon>
        <taxon>Pseudomonadati</taxon>
        <taxon>Pseudomonadota</taxon>
        <taxon>Betaproteobacteria</taxon>
        <taxon>Burkholderiales</taxon>
        <taxon>Comamonadaceae</taxon>
        <taxon>Ramlibacter</taxon>
    </lineage>
</organism>
<dbReference type="eggNOG" id="ENOG502ZS9N">
    <property type="taxonomic scope" value="Bacteria"/>
</dbReference>
<reference evidence="2 3" key="2">
    <citation type="journal article" date="2011" name="PLoS ONE">
        <title>The Cyst-Dividing Bacterium Ramlibacter tataouinensis TTB310 Genome Reveals a Well-Stocked Toolbox for Adaptation to a Desert Environment.</title>
        <authorList>
            <person name="De Luca G."/>
            <person name="Barakat M."/>
            <person name="Ortet P."/>
            <person name="Fochesato S."/>
            <person name="Jourlin-Castelli C."/>
            <person name="Ansaldi M."/>
            <person name="Py B."/>
            <person name="Fichant G."/>
            <person name="Coutinho P.M."/>
            <person name="Voulhoux R."/>
            <person name="Bastien O."/>
            <person name="Marechal E."/>
            <person name="Henrissat B."/>
            <person name="Quentin Y."/>
            <person name="Noirot P."/>
            <person name="Filloux A."/>
            <person name="Mejean V."/>
            <person name="Dubow M.S."/>
            <person name="Barras F."/>
            <person name="Barbe V."/>
            <person name="Weissenbach J."/>
            <person name="Mihalcescu I."/>
            <person name="Vermeglio A."/>
            <person name="Achouak W."/>
            <person name="Heulin T."/>
        </authorList>
    </citation>
    <scope>NUCLEOTIDE SEQUENCE [LARGE SCALE GENOMIC DNA]</scope>
    <source>
        <strain evidence="3">ATCC BAA-407 / DSM 14655 / LMG 21543 / TTB310</strain>
    </source>
</reference>
<evidence type="ECO:0000313" key="3">
    <source>
        <dbReference type="Proteomes" id="UP000008385"/>
    </source>
</evidence>
<evidence type="ECO:0000256" key="1">
    <source>
        <dbReference type="SAM" id="SignalP"/>
    </source>
</evidence>
<dbReference type="HOGENOM" id="CLU_2013166_0_0_4"/>
<feature type="signal peptide" evidence="1">
    <location>
        <begin position="1"/>
        <end position="34"/>
    </location>
</feature>
<gene>
    <name evidence="2" type="ordered locus">Rta_34900</name>
</gene>
<evidence type="ECO:0000313" key="2">
    <source>
        <dbReference type="EMBL" id="AEG94603.1"/>
    </source>
</evidence>
<dbReference type="KEGG" id="rta:Rta_34900"/>
<dbReference type="OrthoDB" id="8909212at2"/>
<feature type="chain" id="PRO_5003335454" description="Secreted protein" evidence="1">
    <location>
        <begin position="35"/>
        <end position="131"/>
    </location>
</feature>
<dbReference type="PATRIC" id="fig|365046.3.peg.3578"/>
<dbReference type="STRING" id="365046.Rta_34900"/>
<keyword evidence="1" id="KW-0732">Signal</keyword>
<evidence type="ECO:0008006" key="4">
    <source>
        <dbReference type="Google" id="ProtNLM"/>
    </source>
</evidence>
<name>F5Y054_RAMTT</name>
<reference evidence="3" key="1">
    <citation type="submission" date="2006-01" db="EMBL/GenBank/DDBJ databases">
        <title>Genome of the cyst-dividing bacterium Ramlibacter tataouinensis.</title>
        <authorList>
            <person name="Barakat M."/>
            <person name="Ortet P."/>
            <person name="De Luca G."/>
            <person name="Jourlin-Castelli C."/>
            <person name="Ansaldi M."/>
            <person name="Py B."/>
            <person name="Fichant G."/>
            <person name="Coutinho P."/>
            <person name="Voulhoux R."/>
            <person name="Bastien O."/>
            <person name="Roy S."/>
            <person name="Marechal E."/>
            <person name="Henrissat B."/>
            <person name="Quentin Y."/>
            <person name="Noirot P."/>
            <person name="Filloux A."/>
            <person name="Mejean V."/>
            <person name="DuBow M."/>
            <person name="Barras F."/>
            <person name="Heulin T."/>
        </authorList>
    </citation>
    <scope>NUCLEOTIDE SEQUENCE [LARGE SCALE GENOMIC DNA]</scope>
    <source>
        <strain evidence="3">ATCC BAA-407 / DSM 14655 / LMG 21543 / TTB310</strain>
    </source>
</reference>
<keyword evidence="3" id="KW-1185">Reference proteome</keyword>
<protein>
    <recommendedName>
        <fullName evidence="4">Secreted protein</fullName>
    </recommendedName>
</protein>
<dbReference type="Proteomes" id="UP000008385">
    <property type="component" value="Chromosome"/>
</dbReference>
<dbReference type="EMBL" id="CP000245">
    <property type="protein sequence ID" value="AEG94603.1"/>
    <property type="molecule type" value="Genomic_DNA"/>
</dbReference>
<sequence>MTHATGRPTARAQALLPSLALAAAAFLASAAALAEAPRAAFGVTIHLRTFSETPVSDHRCTHRGGTGADTVRLSCPATVDVQAIANTAAGWKMQQQPLQGAGAYKGNRYEFTAAADPMPRTSAPMELLITW</sequence>
<dbReference type="RefSeq" id="WP_013902834.1">
    <property type="nucleotide sequence ID" value="NC_015677.1"/>
</dbReference>
<accession>F5Y054</accession>